<dbReference type="NCBIfam" id="TIGR01843">
    <property type="entry name" value="type_I_hlyD"/>
    <property type="match status" value="1"/>
</dbReference>
<evidence type="ECO:0000256" key="5">
    <source>
        <dbReference type="ARBA" id="ARBA00022519"/>
    </source>
</evidence>
<feature type="domain" description="AprE-like long alpha-helical hairpin" evidence="12">
    <location>
        <begin position="128"/>
        <end position="315"/>
    </location>
</feature>
<evidence type="ECO:0000259" key="13">
    <source>
        <dbReference type="Pfam" id="PF26002"/>
    </source>
</evidence>
<feature type="coiled-coil region" evidence="10">
    <location>
        <begin position="189"/>
        <end position="223"/>
    </location>
</feature>
<comment type="similarity">
    <text evidence="2 9">Belongs to the membrane fusion protein (MFP) (TC 8.A.1) family.</text>
</comment>
<evidence type="ECO:0000256" key="10">
    <source>
        <dbReference type="SAM" id="Coils"/>
    </source>
</evidence>
<feature type="transmembrane region" description="Helical" evidence="9">
    <location>
        <begin position="52"/>
        <end position="72"/>
    </location>
</feature>
<evidence type="ECO:0000259" key="12">
    <source>
        <dbReference type="Pfam" id="PF25994"/>
    </source>
</evidence>
<keyword evidence="8 9" id="KW-0472">Membrane</keyword>
<gene>
    <name evidence="14" type="ORF">GE300_12860</name>
</gene>
<dbReference type="Pfam" id="PF25994">
    <property type="entry name" value="HH_AprE"/>
    <property type="match status" value="1"/>
</dbReference>
<keyword evidence="4 9" id="KW-1003">Cell membrane</keyword>
<protein>
    <recommendedName>
        <fullName evidence="9">Membrane fusion protein (MFP) family protein</fullName>
    </recommendedName>
</protein>
<keyword evidence="5 9" id="KW-0997">Cell inner membrane</keyword>
<dbReference type="Gene3D" id="2.40.50.100">
    <property type="match status" value="1"/>
</dbReference>
<sequence>MPVKRGAQPPAKLAESLPAKPDRPRQTGSPAPDDTRVRAKGARSPWSPSAPLRLGFVALVVLVFGIGGWSAVARISGAVISSGMVQVEGNRQAVQHSEGGLVGEILVRDGDRVQAGDVLLRLDDKLMRSDLAVIEGQLFELLARKSRLIAERDGAEDVAFSDELVEVAETRDEIPELMEGQRQLFRARRETVDKQTSQLRERIVQTENQVVGIEAQIAALATQRDLIAEELEDQQSLLDRGLTQQSKVLSLRRESARLEGELGELQSRAAQSKGQISETELEILRLQADMREQAISQLRDLEYNEIELRERRRSTLETLSRLEVRAPATGLVYSRQVNTVGAVVKPADVLMYIVPQEQPLVITSRIPTIHRDQVNAGQPATLRFPAFDQRTTPVLEGVVTKVSADAFTDETTGVSYYTAELLPLEGELQKIEGREIVPGMPVESYIRTGERTPMNYLLKPLTDYLNRAFREN</sequence>
<dbReference type="Proteomes" id="UP000474957">
    <property type="component" value="Unassembled WGS sequence"/>
</dbReference>
<evidence type="ECO:0000256" key="4">
    <source>
        <dbReference type="ARBA" id="ARBA00022475"/>
    </source>
</evidence>
<keyword evidence="7 9" id="KW-1133">Transmembrane helix</keyword>
<dbReference type="Gene3D" id="2.40.30.170">
    <property type="match status" value="1"/>
</dbReference>
<dbReference type="PANTHER" id="PTHR30386:SF17">
    <property type="entry name" value="ALKALINE PROTEASE SECRETION PROTEIN APRE"/>
    <property type="match status" value="1"/>
</dbReference>
<evidence type="ECO:0000256" key="1">
    <source>
        <dbReference type="ARBA" id="ARBA00004377"/>
    </source>
</evidence>
<accession>A0A6L5Z2J9</accession>
<evidence type="ECO:0000313" key="14">
    <source>
        <dbReference type="EMBL" id="MSU90499.1"/>
    </source>
</evidence>
<comment type="subcellular location">
    <subcellularLocation>
        <location evidence="1 9">Cell inner membrane</location>
        <topology evidence="1 9">Single-pass membrane protein</topology>
    </subcellularLocation>
</comment>
<feature type="region of interest" description="Disordered" evidence="11">
    <location>
        <begin position="1"/>
        <end position="46"/>
    </location>
</feature>
<keyword evidence="6 9" id="KW-0812">Transmembrane</keyword>
<feature type="coiled-coil region" evidence="10">
    <location>
        <begin position="248"/>
        <end position="311"/>
    </location>
</feature>
<dbReference type="InterPro" id="IPR050739">
    <property type="entry name" value="MFP"/>
</dbReference>
<dbReference type="InterPro" id="IPR058982">
    <property type="entry name" value="Beta-barrel_AprE"/>
</dbReference>
<evidence type="ECO:0000256" key="3">
    <source>
        <dbReference type="ARBA" id="ARBA00022448"/>
    </source>
</evidence>
<dbReference type="GO" id="GO:0005886">
    <property type="term" value="C:plasma membrane"/>
    <property type="evidence" value="ECO:0007669"/>
    <property type="project" value="UniProtKB-SubCell"/>
</dbReference>
<dbReference type="InterPro" id="IPR010129">
    <property type="entry name" value="T1SS_HlyD"/>
</dbReference>
<dbReference type="EMBL" id="WIND01000009">
    <property type="protein sequence ID" value="MSU90499.1"/>
    <property type="molecule type" value="Genomic_DNA"/>
</dbReference>
<proteinExistence type="inferred from homology"/>
<comment type="caution">
    <text evidence="14">The sequence shown here is derived from an EMBL/GenBank/DDBJ whole genome shotgun (WGS) entry which is preliminary data.</text>
</comment>
<evidence type="ECO:0000256" key="11">
    <source>
        <dbReference type="SAM" id="MobiDB-lite"/>
    </source>
</evidence>
<evidence type="ECO:0000256" key="2">
    <source>
        <dbReference type="ARBA" id="ARBA00009477"/>
    </source>
</evidence>
<name>A0A6L5Z2J9_9RHOB</name>
<keyword evidence="3 9" id="KW-0813">Transport</keyword>
<dbReference type="AlphaFoldDB" id="A0A6L5Z2J9"/>
<evidence type="ECO:0000256" key="8">
    <source>
        <dbReference type="ARBA" id="ARBA00023136"/>
    </source>
</evidence>
<keyword evidence="10" id="KW-0175">Coiled coil</keyword>
<evidence type="ECO:0000256" key="7">
    <source>
        <dbReference type="ARBA" id="ARBA00022989"/>
    </source>
</evidence>
<keyword evidence="15" id="KW-1185">Reference proteome</keyword>
<evidence type="ECO:0000256" key="6">
    <source>
        <dbReference type="ARBA" id="ARBA00022692"/>
    </source>
</evidence>
<dbReference type="GO" id="GO:0015031">
    <property type="term" value="P:protein transport"/>
    <property type="evidence" value="ECO:0007669"/>
    <property type="project" value="InterPro"/>
</dbReference>
<feature type="domain" description="AprE-like beta-barrel" evidence="13">
    <location>
        <begin position="360"/>
        <end position="449"/>
    </location>
</feature>
<evidence type="ECO:0000256" key="9">
    <source>
        <dbReference type="RuleBase" id="RU365093"/>
    </source>
</evidence>
<evidence type="ECO:0000313" key="15">
    <source>
        <dbReference type="Proteomes" id="UP000474957"/>
    </source>
</evidence>
<organism evidence="14 15">
    <name type="scientific">Halovulum marinum</name>
    <dbReference type="NCBI Taxonomy" id="2662447"/>
    <lineage>
        <taxon>Bacteria</taxon>
        <taxon>Pseudomonadati</taxon>
        <taxon>Pseudomonadota</taxon>
        <taxon>Alphaproteobacteria</taxon>
        <taxon>Rhodobacterales</taxon>
        <taxon>Paracoccaceae</taxon>
        <taxon>Halovulum</taxon>
    </lineage>
</organism>
<reference evidence="14 15" key="1">
    <citation type="submission" date="2019-10" db="EMBL/GenBank/DDBJ databases">
        <title>Cognatihalovulum marinum gen. nov. sp. nov., a new member of the family Rhodobacteraceae isolated from deep seawater of the Northwest Indian Ocean.</title>
        <authorList>
            <person name="Ruan C."/>
            <person name="Wang J."/>
            <person name="Zheng X."/>
            <person name="Song L."/>
            <person name="Zhu Y."/>
            <person name="Huang Y."/>
            <person name="Lu Z."/>
            <person name="Du W."/>
            <person name="Huang L."/>
            <person name="Dai X."/>
        </authorList>
    </citation>
    <scope>NUCLEOTIDE SEQUENCE [LARGE SCALE GENOMIC DNA]</scope>
    <source>
        <strain evidence="14 15">2CG4</strain>
    </source>
</reference>
<dbReference type="Pfam" id="PF26002">
    <property type="entry name" value="Beta-barrel_AprE"/>
    <property type="match status" value="1"/>
</dbReference>
<dbReference type="PRINTS" id="PR01490">
    <property type="entry name" value="RTXTOXIND"/>
</dbReference>
<dbReference type="InterPro" id="IPR058781">
    <property type="entry name" value="HH_AprE-like"/>
</dbReference>
<dbReference type="PANTHER" id="PTHR30386">
    <property type="entry name" value="MEMBRANE FUSION SUBUNIT OF EMRAB-TOLC MULTIDRUG EFFLUX PUMP"/>
    <property type="match status" value="1"/>
</dbReference>